<dbReference type="InterPro" id="IPR023591">
    <property type="entry name" value="Ribosomal_uS2_flav_dom_sf"/>
</dbReference>
<dbReference type="RefSeq" id="WP_174581702.1">
    <property type="nucleotide sequence ID" value="NZ_CAJNOB010000001.1"/>
</dbReference>
<dbReference type="InterPro" id="IPR001865">
    <property type="entry name" value="Ribosomal_uS2"/>
</dbReference>
<dbReference type="Proteomes" id="UP000663859">
    <property type="component" value="Unassembled WGS sequence"/>
</dbReference>
<evidence type="ECO:0000256" key="3">
    <source>
        <dbReference type="ARBA" id="ARBA00023274"/>
    </source>
</evidence>
<keyword evidence="9" id="KW-1185">Reference proteome</keyword>
<dbReference type="GO" id="GO:0015935">
    <property type="term" value="C:small ribosomal subunit"/>
    <property type="evidence" value="ECO:0007669"/>
    <property type="project" value="InterPro"/>
</dbReference>
<dbReference type="Gene3D" id="1.10.287.610">
    <property type="entry name" value="Helix hairpin bin"/>
    <property type="match status" value="1"/>
</dbReference>
<dbReference type="PANTHER" id="PTHR12534:SF0">
    <property type="entry name" value="SMALL RIBOSOMAL SUBUNIT PROTEIN US2M"/>
    <property type="match status" value="1"/>
</dbReference>
<dbReference type="GO" id="GO:0006412">
    <property type="term" value="P:translation"/>
    <property type="evidence" value="ECO:0007669"/>
    <property type="project" value="UniProtKB-UniRule"/>
</dbReference>
<evidence type="ECO:0000256" key="2">
    <source>
        <dbReference type="ARBA" id="ARBA00022980"/>
    </source>
</evidence>
<dbReference type="SUPFAM" id="SSF52313">
    <property type="entry name" value="Ribosomal protein S2"/>
    <property type="match status" value="1"/>
</dbReference>
<dbReference type="InterPro" id="IPR018130">
    <property type="entry name" value="Ribosomal_uS2_CS"/>
</dbReference>
<name>A0A8J2BJF3_9BACT</name>
<dbReference type="Gene3D" id="3.40.50.10490">
    <property type="entry name" value="Glucose-6-phosphate isomerase like protein, domain 1"/>
    <property type="match status" value="1"/>
</dbReference>
<comment type="caution">
    <text evidence="8">The sequence shown here is derived from an EMBL/GenBank/DDBJ whole genome shotgun (WGS) entry which is preliminary data.</text>
</comment>
<dbReference type="PANTHER" id="PTHR12534">
    <property type="entry name" value="30S RIBOSOMAL PROTEIN S2 PROKARYOTIC AND ORGANELLAR"/>
    <property type="match status" value="1"/>
</dbReference>
<dbReference type="AlphaFoldDB" id="A0A8J2BJF3"/>
<dbReference type="Pfam" id="PF00318">
    <property type="entry name" value="Ribosomal_S2"/>
    <property type="match status" value="1"/>
</dbReference>
<dbReference type="GO" id="GO:0003735">
    <property type="term" value="F:structural constituent of ribosome"/>
    <property type="evidence" value="ECO:0007669"/>
    <property type="project" value="InterPro"/>
</dbReference>
<evidence type="ECO:0000256" key="6">
    <source>
        <dbReference type="RuleBase" id="RU003631"/>
    </source>
</evidence>
<dbReference type="InterPro" id="IPR005706">
    <property type="entry name" value="Ribosomal_uS2_bac/mit/plastid"/>
</dbReference>
<evidence type="ECO:0000256" key="1">
    <source>
        <dbReference type="ARBA" id="ARBA00006242"/>
    </source>
</evidence>
<evidence type="ECO:0000313" key="8">
    <source>
        <dbReference type="EMBL" id="CAF0689486.1"/>
    </source>
</evidence>
<dbReference type="PROSITE" id="PS00963">
    <property type="entry name" value="RIBOSOMAL_S2_2"/>
    <property type="match status" value="1"/>
</dbReference>
<gene>
    <name evidence="5 8" type="primary">rpsB</name>
    <name evidence="8" type="ORF">MPNT_10238</name>
</gene>
<organism evidence="8 9">
    <name type="scientific">Candidatus Methylacidithermus pantelleriae</name>
    <dbReference type="NCBI Taxonomy" id="2744239"/>
    <lineage>
        <taxon>Bacteria</taxon>
        <taxon>Pseudomonadati</taxon>
        <taxon>Verrucomicrobiota</taxon>
        <taxon>Methylacidiphilae</taxon>
        <taxon>Methylacidiphilales</taxon>
        <taxon>Methylacidiphilaceae</taxon>
        <taxon>Candidatus Methylacidithermus</taxon>
    </lineage>
</organism>
<evidence type="ECO:0000256" key="5">
    <source>
        <dbReference type="HAMAP-Rule" id="MF_00291"/>
    </source>
</evidence>
<protein>
    <recommendedName>
        <fullName evidence="4 5">Small ribosomal subunit protein uS2</fullName>
    </recommendedName>
</protein>
<keyword evidence="3 5" id="KW-0687">Ribonucleoprotein</keyword>
<dbReference type="NCBIfam" id="TIGR01011">
    <property type="entry name" value="rpsB_bact"/>
    <property type="match status" value="1"/>
</dbReference>
<dbReference type="EMBL" id="CAJNOB010000001">
    <property type="protein sequence ID" value="CAF0689486.1"/>
    <property type="molecule type" value="Genomic_DNA"/>
</dbReference>
<accession>A0A8J2BJF3</accession>
<dbReference type="CDD" id="cd01425">
    <property type="entry name" value="RPS2"/>
    <property type="match status" value="1"/>
</dbReference>
<sequence length="239" mass="26771">MVDPKLLVEAGVHFGHRTDRWHPKMKPYILEARNGVHLINVEKTAQLLEKACRFLREVAARGEKVLFVGCKKQAQGLVEELAKKTDSFYVKERWLGGMLTNLATIRKSVGRLRWIEELEAKGLLEQMPKKEVSSLRREAARLRRSLDGIRDMERLPGAVILVDVVKEAIAVHEARRCRVPSIGIVDTNGNPELVDIPIPGNDDSIRSLRALLEPLAQAILEGRSEGSPHESSELATVEP</sequence>
<evidence type="ECO:0000256" key="7">
    <source>
        <dbReference type="SAM" id="MobiDB-lite"/>
    </source>
</evidence>
<evidence type="ECO:0000256" key="4">
    <source>
        <dbReference type="ARBA" id="ARBA00035256"/>
    </source>
</evidence>
<reference evidence="8" key="1">
    <citation type="submission" date="2021-02" db="EMBL/GenBank/DDBJ databases">
        <authorList>
            <person name="Cremers G."/>
            <person name="Picone N."/>
        </authorList>
    </citation>
    <scope>NUCLEOTIDE SEQUENCE</scope>
    <source>
        <strain evidence="8">PQ17</strain>
    </source>
</reference>
<dbReference type="PRINTS" id="PR00395">
    <property type="entry name" value="RIBOSOMALS2"/>
</dbReference>
<proteinExistence type="inferred from homology"/>
<feature type="compositionally biased region" description="Basic and acidic residues" evidence="7">
    <location>
        <begin position="222"/>
        <end position="232"/>
    </location>
</feature>
<comment type="similarity">
    <text evidence="1 5 6">Belongs to the universal ribosomal protein uS2 family.</text>
</comment>
<dbReference type="HAMAP" id="MF_00291_B">
    <property type="entry name" value="Ribosomal_uS2_B"/>
    <property type="match status" value="1"/>
</dbReference>
<feature type="region of interest" description="Disordered" evidence="7">
    <location>
        <begin position="220"/>
        <end position="239"/>
    </location>
</feature>
<keyword evidence="2 5" id="KW-0689">Ribosomal protein</keyword>
<evidence type="ECO:0000313" key="9">
    <source>
        <dbReference type="Proteomes" id="UP000663859"/>
    </source>
</evidence>